<evidence type="ECO:0000313" key="2">
    <source>
        <dbReference type="Proteomes" id="UP000325313"/>
    </source>
</evidence>
<organism evidence="1 2">
    <name type="scientific">Puccinia graminis f. sp. tritici</name>
    <dbReference type="NCBI Taxonomy" id="56615"/>
    <lineage>
        <taxon>Eukaryota</taxon>
        <taxon>Fungi</taxon>
        <taxon>Dikarya</taxon>
        <taxon>Basidiomycota</taxon>
        <taxon>Pucciniomycotina</taxon>
        <taxon>Pucciniomycetes</taxon>
        <taxon>Pucciniales</taxon>
        <taxon>Pucciniaceae</taxon>
        <taxon>Puccinia</taxon>
    </lineage>
</organism>
<sequence>MAFGLATIILNLKSLVIPYKLRFNNGRRRRVQSSTYHTPRHLPGEYIDDERAARNLLDWLRSILKRNPDLIQTVAWLPKTDEGSSQLKQITNYTTRPKSYQTWLNMTTA</sequence>
<comment type="caution">
    <text evidence="1">The sequence shown here is derived from an EMBL/GenBank/DDBJ whole genome shotgun (WGS) entry which is preliminary data.</text>
</comment>
<gene>
    <name evidence="1" type="ORF">PGTUg99_029414</name>
</gene>
<evidence type="ECO:0000313" key="1">
    <source>
        <dbReference type="EMBL" id="KAA1088794.1"/>
    </source>
</evidence>
<accession>A0A5B0NJR4</accession>
<name>A0A5B0NJR4_PUCGR</name>
<dbReference type="AlphaFoldDB" id="A0A5B0NJR4"/>
<proteinExistence type="predicted"/>
<protein>
    <submittedName>
        <fullName evidence="1">Uncharacterized protein</fullName>
    </submittedName>
</protein>
<dbReference type="Proteomes" id="UP000325313">
    <property type="component" value="Unassembled WGS sequence"/>
</dbReference>
<reference evidence="1 2" key="1">
    <citation type="submission" date="2019-05" db="EMBL/GenBank/DDBJ databases">
        <title>Emergence of the Ug99 lineage of the wheat stem rust pathogen through somatic hybridization.</title>
        <authorList>
            <person name="Li F."/>
            <person name="Upadhyaya N.M."/>
            <person name="Sperschneider J."/>
            <person name="Matny O."/>
            <person name="Nguyen-Phuc H."/>
            <person name="Mago R."/>
            <person name="Raley C."/>
            <person name="Miller M.E."/>
            <person name="Silverstein K.A.T."/>
            <person name="Henningsen E."/>
            <person name="Hirsch C.D."/>
            <person name="Visser B."/>
            <person name="Pretorius Z.A."/>
            <person name="Steffenson B.J."/>
            <person name="Schwessinger B."/>
            <person name="Dodds P.N."/>
            <person name="Figueroa M."/>
        </authorList>
    </citation>
    <scope>NUCLEOTIDE SEQUENCE [LARGE SCALE GENOMIC DNA]</scope>
    <source>
        <strain evidence="1 2">Ug99</strain>
    </source>
</reference>
<dbReference type="EMBL" id="VDEP01000405">
    <property type="protein sequence ID" value="KAA1088794.1"/>
    <property type="molecule type" value="Genomic_DNA"/>
</dbReference>